<feature type="compositionally biased region" description="Low complexity" evidence="1">
    <location>
        <begin position="101"/>
        <end position="110"/>
    </location>
</feature>
<feature type="transmembrane region" description="Helical" evidence="2">
    <location>
        <begin position="55"/>
        <end position="75"/>
    </location>
</feature>
<organism evidence="3 4">
    <name type="scientific">Saccharomonospora viridis</name>
    <dbReference type="NCBI Taxonomy" id="1852"/>
    <lineage>
        <taxon>Bacteria</taxon>
        <taxon>Bacillati</taxon>
        <taxon>Actinomycetota</taxon>
        <taxon>Actinomycetes</taxon>
        <taxon>Pseudonocardiales</taxon>
        <taxon>Pseudonocardiaceae</taxon>
        <taxon>Saccharomonospora</taxon>
    </lineage>
</organism>
<accession>A0A837D942</accession>
<dbReference type="AlphaFoldDB" id="A0A837D942"/>
<protein>
    <recommendedName>
        <fullName evidence="5">MYXO-CTERM domain-containing protein</fullName>
    </recommendedName>
</protein>
<comment type="caution">
    <text evidence="3">The sequence shown here is derived from an EMBL/GenBank/DDBJ whole genome shotgun (WGS) entry which is preliminary data.</text>
</comment>
<dbReference type="EMBL" id="JRZE01000005">
    <property type="protein sequence ID" value="KHF43725.1"/>
    <property type="molecule type" value="Genomic_DNA"/>
</dbReference>
<evidence type="ECO:0000313" key="4">
    <source>
        <dbReference type="Proteomes" id="UP000030848"/>
    </source>
</evidence>
<dbReference type="Proteomes" id="UP000030848">
    <property type="component" value="Unassembled WGS sequence"/>
</dbReference>
<evidence type="ECO:0000256" key="1">
    <source>
        <dbReference type="SAM" id="MobiDB-lite"/>
    </source>
</evidence>
<sequence>MRRVIVGWIMVVATCALVPLFGASMAHGEPGPLAVTTVETTAEMPSAQGSFHDDLASWGLLGLLGLVGLVGLVGLRRPRRRRRVVSDPFAAYAVMRDRQPSSRTPSPAASARRDDTFATPSATARNRPHPPAPTAYLPSAVPTQNRGADERPLRTSQPASPPPAPVSEPRMPSERTTKGTANDGVRFMSVPPSRSERSREPSFNSADASGAVGGEPRWPQREYF</sequence>
<proteinExistence type="predicted"/>
<feature type="region of interest" description="Disordered" evidence="1">
    <location>
        <begin position="96"/>
        <end position="224"/>
    </location>
</feature>
<dbReference type="RefSeq" id="WP_143090712.1">
    <property type="nucleotide sequence ID" value="NZ_FOWS01000006.1"/>
</dbReference>
<reference evidence="3 4" key="1">
    <citation type="submission" date="2014-10" db="EMBL/GenBank/DDBJ databases">
        <title>Genome sequence of Micropolyspora internatus JCM3315.</title>
        <authorList>
            <person name="Shin S.-K."/>
            <person name="Yi H."/>
        </authorList>
    </citation>
    <scope>NUCLEOTIDE SEQUENCE [LARGE SCALE GENOMIC DNA]</scope>
    <source>
        <strain evidence="3 4">JCM 3315</strain>
    </source>
</reference>
<keyword evidence="2" id="KW-0472">Membrane</keyword>
<evidence type="ECO:0000256" key="2">
    <source>
        <dbReference type="SAM" id="Phobius"/>
    </source>
</evidence>
<gene>
    <name evidence="3" type="ORF">MINT15_24500</name>
</gene>
<evidence type="ECO:0000313" key="3">
    <source>
        <dbReference type="EMBL" id="KHF43725.1"/>
    </source>
</evidence>
<keyword evidence="2" id="KW-0812">Transmembrane</keyword>
<keyword evidence="2" id="KW-1133">Transmembrane helix</keyword>
<evidence type="ECO:0008006" key="5">
    <source>
        <dbReference type="Google" id="ProtNLM"/>
    </source>
</evidence>
<name>A0A837D942_9PSEU</name>